<organism evidence="4">
    <name type="scientific">bioreactor metagenome</name>
    <dbReference type="NCBI Taxonomy" id="1076179"/>
    <lineage>
        <taxon>unclassified sequences</taxon>
        <taxon>metagenomes</taxon>
        <taxon>ecological metagenomes</taxon>
    </lineage>
</organism>
<dbReference type="InterPro" id="IPR043129">
    <property type="entry name" value="ATPase_NBD"/>
</dbReference>
<gene>
    <name evidence="4" type="primary">glpK_26</name>
    <name evidence="4" type="ORF">SDC9_142380</name>
</gene>
<dbReference type="InterPro" id="IPR050406">
    <property type="entry name" value="FGGY_Carb_Kinase"/>
</dbReference>
<evidence type="ECO:0000313" key="4">
    <source>
        <dbReference type="EMBL" id="MPM95226.1"/>
    </source>
</evidence>
<dbReference type="SUPFAM" id="SSF53067">
    <property type="entry name" value="Actin-like ATPase domain"/>
    <property type="match status" value="1"/>
</dbReference>
<dbReference type="Pfam" id="PF02782">
    <property type="entry name" value="FGGY_C"/>
    <property type="match status" value="1"/>
</dbReference>
<keyword evidence="2 4" id="KW-0418">Kinase</keyword>
<feature type="domain" description="Carbohydrate kinase FGGY C-terminal" evidence="3">
    <location>
        <begin position="102"/>
        <end position="226"/>
    </location>
</feature>
<dbReference type="InterPro" id="IPR018485">
    <property type="entry name" value="FGGY_C"/>
</dbReference>
<keyword evidence="1 4" id="KW-0808">Transferase</keyword>
<dbReference type="GO" id="GO:0004370">
    <property type="term" value="F:glycerol kinase activity"/>
    <property type="evidence" value="ECO:0007669"/>
    <property type="project" value="UniProtKB-EC"/>
</dbReference>
<dbReference type="EC" id="2.7.1.30" evidence="4"/>
<evidence type="ECO:0000256" key="2">
    <source>
        <dbReference type="ARBA" id="ARBA00022777"/>
    </source>
</evidence>
<proteinExistence type="predicted"/>
<accession>A0A645E0Z5</accession>
<protein>
    <submittedName>
        <fullName evidence="4">Glycerol kinase</fullName>
        <ecNumber evidence="4">2.7.1.30</ecNumber>
    </submittedName>
</protein>
<dbReference type="AlphaFoldDB" id="A0A645E0Z5"/>
<dbReference type="PANTHER" id="PTHR43095:SF5">
    <property type="entry name" value="XYLULOSE KINASE"/>
    <property type="match status" value="1"/>
</dbReference>
<reference evidence="4" key="1">
    <citation type="submission" date="2019-08" db="EMBL/GenBank/DDBJ databases">
        <authorList>
            <person name="Kucharzyk K."/>
            <person name="Murdoch R.W."/>
            <person name="Higgins S."/>
            <person name="Loffler F."/>
        </authorList>
    </citation>
    <scope>NUCLEOTIDE SEQUENCE</scope>
</reference>
<dbReference type="Gene3D" id="3.30.420.40">
    <property type="match status" value="1"/>
</dbReference>
<sequence>MLARCAPDQQLLAPGTPLAGAPIDHAIGALGAGCAEEGCVSETIGCTLALCATHDGLLYDEGRRISTYEGFAPGQSVLLPWAPAAGMLLRAFRDHFAGTLDYADLDRLAEAIAPGSEGLLLLPHCAGAVSPEVNPAARGAAYGITLAHRPGHWARAIMESVAFLLRDNLEVLRASGCAVTSLRALGGASRSRLWRQILADVLQLPIALPESVETTALGAAMLGAVSVGEFADCLAATRAMTRCADTVRPDPDRAAVYDRIFRQYRHLNALLLPTFGGNL</sequence>
<evidence type="ECO:0000256" key="1">
    <source>
        <dbReference type="ARBA" id="ARBA00022679"/>
    </source>
</evidence>
<name>A0A645E0Z5_9ZZZZ</name>
<dbReference type="EMBL" id="VSSQ01041746">
    <property type="protein sequence ID" value="MPM95226.1"/>
    <property type="molecule type" value="Genomic_DNA"/>
</dbReference>
<comment type="caution">
    <text evidence="4">The sequence shown here is derived from an EMBL/GenBank/DDBJ whole genome shotgun (WGS) entry which is preliminary data.</text>
</comment>
<dbReference type="GO" id="GO:0005975">
    <property type="term" value="P:carbohydrate metabolic process"/>
    <property type="evidence" value="ECO:0007669"/>
    <property type="project" value="InterPro"/>
</dbReference>
<dbReference type="PANTHER" id="PTHR43095">
    <property type="entry name" value="SUGAR KINASE"/>
    <property type="match status" value="1"/>
</dbReference>
<evidence type="ECO:0000259" key="3">
    <source>
        <dbReference type="Pfam" id="PF02782"/>
    </source>
</evidence>